<dbReference type="KEGG" id="crg:105341417"/>
<evidence type="ECO:0000256" key="2">
    <source>
        <dbReference type="ARBA" id="ARBA00007312"/>
    </source>
</evidence>
<name>A0A8W8IAL6_MAGGI</name>
<comment type="similarity">
    <text evidence="2 14">Belongs to the complex I NDUFA13 subunit family.</text>
</comment>
<evidence type="ECO:0000256" key="14">
    <source>
        <dbReference type="RuleBase" id="RU368034"/>
    </source>
</evidence>
<dbReference type="AlphaFoldDB" id="A0A8W8IAL6"/>
<protein>
    <recommendedName>
        <fullName evidence="3 14">NADH dehydrogenase [ubiquinone] 1 alpha subcomplex subunit 13</fullName>
    </recommendedName>
</protein>
<comment type="function">
    <text evidence="14">Complex I functions in the transfer of electrons from NADH to the respiratory chain. Accessory subunit of the mitochondrial membrane respiratory chain NADH dehydrogenase (Complex I), that is believed not to be involved in catalysis.</text>
</comment>
<proteinExistence type="inferred from homology"/>
<comment type="subcellular location">
    <subcellularLocation>
        <location evidence="1 14">Mitochondrion inner membrane</location>
        <topology evidence="1 14">Single-pass membrane protein</topology>
        <orientation evidence="1 14">Matrix side</orientation>
    </subcellularLocation>
</comment>
<dbReference type="GeneID" id="105341417"/>
<evidence type="ECO:0000256" key="1">
    <source>
        <dbReference type="ARBA" id="ARBA00004298"/>
    </source>
</evidence>
<accession>A0A8W8IAL6</accession>
<comment type="function">
    <text evidence="12">Accessory subunit of the mitochondrial membrane respiratory chain NADH dehydrogenase (Complex I), that is believed not to be involved in catalysis. Complex I functions in the transfer of electrons from NADH to the respiratory chain. The immediate electron acceptor for the enzyme is believed to be ubiquinone. Involved in the interferon/all-trans-retinoic acid (IFN/RA) induced cell death. This apoptotic activity is inhibited by interaction with viral IRF1. Prevents the transactivation of STAT3 target genes. May play a role in CARD15-mediated innate mucosal responses and serve to regulate intestinal epithelial cell responses to microbes.</text>
</comment>
<dbReference type="PANTHER" id="PTHR12966:SF0">
    <property type="entry name" value="NADH DEHYDROGENASE [UBIQUINONE] 1 ALPHA SUBCOMPLEX SUBUNIT 13"/>
    <property type="match status" value="1"/>
</dbReference>
<evidence type="ECO:0000313" key="15">
    <source>
        <dbReference type="EnsemblMetazoa" id="G13193.1:cds"/>
    </source>
</evidence>
<keyword evidence="16" id="KW-1185">Reference proteome</keyword>
<dbReference type="Proteomes" id="UP000005408">
    <property type="component" value="Unassembled WGS sequence"/>
</dbReference>
<dbReference type="GO" id="GO:0005743">
    <property type="term" value="C:mitochondrial inner membrane"/>
    <property type="evidence" value="ECO:0007669"/>
    <property type="project" value="UniProtKB-SubCell"/>
</dbReference>
<organism evidence="15 16">
    <name type="scientific">Magallana gigas</name>
    <name type="common">Pacific oyster</name>
    <name type="synonym">Crassostrea gigas</name>
    <dbReference type="NCBI Taxonomy" id="29159"/>
    <lineage>
        <taxon>Eukaryota</taxon>
        <taxon>Metazoa</taxon>
        <taxon>Spiralia</taxon>
        <taxon>Lophotrochozoa</taxon>
        <taxon>Mollusca</taxon>
        <taxon>Bivalvia</taxon>
        <taxon>Autobranchia</taxon>
        <taxon>Pteriomorphia</taxon>
        <taxon>Ostreida</taxon>
        <taxon>Ostreoidea</taxon>
        <taxon>Ostreidae</taxon>
        <taxon>Magallana</taxon>
    </lineage>
</organism>
<reference evidence="15" key="1">
    <citation type="submission" date="2022-08" db="UniProtKB">
        <authorList>
            <consortium name="EnsemblMetazoa"/>
        </authorList>
    </citation>
    <scope>IDENTIFICATION</scope>
    <source>
        <strain evidence="15">05x7-T-G4-1.051#20</strain>
    </source>
</reference>
<keyword evidence="11 14" id="KW-0472">Membrane</keyword>
<keyword evidence="8 14" id="KW-0249">Electron transport</keyword>
<dbReference type="OMA" id="WRVGTWY"/>
<dbReference type="PANTHER" id="PTHR12966">
    <property type="entry name" value="NADH DEHYDROGENASE UBIQUINONE 1 ALPHA SUBCOMPLEX SUBUNIT 13"/>
    <property type="match status" value="1"/>
</dbReference>
<keyword evidence="5 14" id="KW-0679">Respiratory chain</keyword>
<evidence type="ECO:0000256" key="3">
    <source>
        <dbReference type="ARBA" id="ARBA00018192"/>
    </source>
</evidence>
<feature type="transmembrane region" description="Helical" evidence="14">
    <location>
        <begin position="36"/>
        <end position="52"/>
    </location>
</feature>
<keyword evidence="9 14" id="KW-1133">Transmembrane helix</keyword>
<dbReference type="Pfam" id="PF06212">
    <property type="entry name" value="GRIM-19"/>
    <property type="match status" value="1"/>
</dbReference>
<keyword evidence="10 14" id="KW-0496">Mitochondrion</keyword>
<dbReference type="OrthoDB" id="3308at2759"/>
<evidence type="ECO:0000256" key="9">
    <source>
        <dbReference type="ARBA" id="ARBA00022989"/>
    </source>
</evidence>
<evidence type="ECO:0000256" key="10">
    <source>
        <dbReference type="ARBA" id="ARBA00023128"/>
    </source>
</evidence>
<dbReference type="InterPro" id="IPR009346">
    <property type="entry name" value="GRIM-19"/>
</dbReference>
<evidence type="ECO:0000256" key="7">
    <source>
        <dbReference type="ARBA" id="ARBA00022792"/>
    </source>
</evidence>
<dbReference type="EnsemblMetazoa" id="G13193.2">
    <property type="protein sequence ID" value="G13193.2:cds"/>
    <property type="gene ID" value="G13193"/>
</dbReference>
<evidence type="ECO:0000256" key="8">
    <source>
        <dbReference type="ARBA" id="ARBA00022982"/>
    </source>
</evidence>
<evidence type="ECO:0000256" key="12">
    <source>
        <dbReference type="ARBA" id="ARBA00045908"/>
    </source>
</evidence>
<evidence type="ECO:0000256" key="6">
    <source>
        <dbReference type="ARBA" id="ARBA00022692"/>
    </source>
</evidence>
<dbReference type="EnsemblMetazoa" id="G13193.1">
    <property type="protein sequence ID" value="G13193.1:cds"/>
    <property type="gene ID" value="G13193"/>
</dbReference>
<evidence type="ECO:0000256" key="5">
    <source>
        <dbReference type="ARBA" id="ARBA00022660"/>
    </source>
</evidence>
<comment type="subunit">
    <text evidence="13">Complex I is composed of 45 different subunits. Interacts with CARD15, but not with CARD4. Interacts with STAT3, but not with STAT1, STAT2 and STAT5A. Interacts with OLFM4.</text>
</comment>
<keyword evidence="7 14" id="KW-0999">Mitochondrion inner membrane</keyword>
<evidence type="ECO:0000313" key="16">
    <source>
        <dbReference type="Proteomes" id="UP000005408"/>
    </source>
</evidence>
<sequence length="177" mass="20852">MASAAGPKYKQDMPPKGGYGPVDYSRKIFKRIKGKYILGGFLPFTAYCWWMISETKRYNRMHQLENTEANIALEPLLMAEKDRMVLKLFRQNCELEEDLMKDNPDWEFGTLFGLPIFHDVKKRGIMPHGYELFAHTNLFYGEELSKKYYTRSQGAYFEQITRRNADIPSNEDYSKNY</sequence>
<evidence type="ECO:0000256" key="13">
    <source>
        <dbReference type="ARBA" id="ARBA00046797"/>
    </source>
</evidence>
<evidence type="ECO:0000256" key="4">
    <source>
        <dbReference type="ARBA" id="ARBA00022448"/>
    </source>
</evidence>
<keyword evidence="6 14" id="KW-0812">Transmembrane</keyword>
<dbReference type="GO" id="GO:0045271">
    <property type="term" value="C:respiratory chain complex I"/>
    <property type="evidence" value="ECO:0007669"/>
    <property type="project" value="UniProtKB-UniRule"/>
</dbReference>
<evidence type="ECO:0000256" key="11">
    <source>
        <dbReference type="ARBA" id="ARBA00023136"/>
    </source>
</evidence>
<keyword evidence="4 14" id="KW-0813">Transport</keyword>